<dbReference type="InterPro" id="IPR002300">
    <property type="entry name" value="aa-tRNA-synth_Ia"/>
</dbReference>
<evidence type="ECO:0000256" key="1">
    <source>
        <dbReference type="ARBA" id="ARBA00005594"/>
    </source>
</evidence>
<dbReference type="GeneID" id="93647533"/>
<evidence type="ECO:0000313" key="12">
    <source>
        <dbReference type="Proteomes" id="UP000185944"/>
    </source>
</evidence>
<dbReference type="EMBL" id="LTDL01000042">
    <property type="protein sequence ID" value="OAG29044.1"/>
    <property type="molecule type" value="Genomic_DNA"/>
</dbReference>
<dbReference type="GO" id="GO:0004823">
    <property type="term" value="F:leucine-tRNA ligase activity"/>
    <property type="evidence" value="ECO:0007669"/>
    <property type="project" value="UniProtKB-EC"/>
</dbReference>
<dbReference type="RefSeq" id="XP_067543789.1">
    <property type="nucleotide sequence ID" value="XM_067688601.1"/>
</dbReference>
<keyword evidence="6" id="KW-0648">Protein biosynthesis</keyword>
<dbReference type="OrthoDB" id="10249672at2759"/>
<accession>A0A177EAS4</accession>
<dbReference type="GO" id="GO:0006429">
    <property type="term" value="P:leucyl-tRNA aminoacylation"/>
    <property type="evidence" value="ECO:0007669"/>
    <property type="project" value="EnsemblFungi"/>
</dbReference>
<dbReference type="Pfam" id="PF00133">
    <property type="entry name" value="tRNA-synt_1"/>
    <property type="match status" value="1"/>
</dbReference>
<evidence type="ECO:0000313" key="11">
    <source>
        <dbReference type="EMBL" id="OAG29044.1"/>
    </source>
</evidence>
<dbReference type="InterPro" id="IPR014729">
    <property type="entry name" value="Rossmann-like_a/b/a_fold"/>
</dbReference>
<feature type="domain" description="Aminoacyl-tRNA synthetase class Ia" evidence="10">
    <location>
        <begin position="67"/>
        <end position="633"/>
    </location>
</feature>
<evidence type="ECO:0000256" key="9">
    <source>
        <dbReference type="ARBA" id="ARBA00047469"/>
    </source>
</evidence>
<protein>
    <recommendedName>
        <fullName evidence="2">leucine--tRNA ligase</fullName>
        <ecNumber evidence="2">6.1.1.4</ecNumber>
    </recommendedName>
    <alternativeName>
        <fullName evidence="8">Leucyl-tRNA synthetase</fullName>
    </alternativeName>
</protein>
<comment type="similarity">
    <text evidence="1">Belongs to the class-I aminoacyl-tRNA synthetase family.</text>
</comment>
<evidence type="ECO:0000256" key="7">
    <source>
        <dbReference type="ARBA" id="ARBA00023146"/>
    </source>
</evidence>
<keyword evidence="5" id="KW-0067">ATP-binding</keyword>
<proteinExistence type="inferred from homology"/>
<gene>
    <name evidence="11" type="ORF">NEDG_01183</name>
</gene>
<evidence type="ECO:0000256" key="8">
    <source>
        <dbReference type="ARBA" id="ARBA00030520"/>
    </source>
</evidence>
<comment type="caution">
    <text evidence="11">The sequence shown here is derived from an EMBL/GenBank/DDBJ whole genome shotgun (WGS) entry which is preliminary data.</text>
</comment>
<dbReference type="CDD" id="cd00812">
    <property type="entry name" value="LeuRS_core"/>
    <property type="match status" value="1"/>
</dbReference>
<keyword evidence="12" id="KW-1185">Reference proteome</keyword>
<keyword evidence="4" id="KW-0547">Nucleotide-binding</keyword>
<evidence type="ECO:0000256" key="5">
    <source>
        <dbReference type="ARBA" id="ARBA00022840"/>
    </source>
</evidence>
<dbReference type="EC" id="6.1.1.4" evidence="2"/>
<comment type="catalytic activity">
    <reaction evidence="9">
        <text>tRNA(Leu) + L-leucine + ATP = L-leucyl-tRNA(Leu) + AMP + diphosphate</text>
        <dbReference type="Rhea" id="RHEA:11688"/>
        <dbReference type="Rhea" id="RHEA-COMP:9613"/>
        <dbReference type="Rhea" id="RHEA-COMP:9622"/>
        <dbReference type="ChEBI" id="CHEBI:30616"/>
        <dbReference type="ChEBI" id="CHEBI:33019"/>
        <dbReference type="ChEBI" id="CHEBI:57427"/>
        <dbReference type="ChEBI" id="CHEBI:78442"/>
        <dbReference type="ChEBI" id="CHEBI:78494"/>
        <dbReference type="ChEBI" id="CHEBI:456215"/>
        <dbReference type="EC" id="6.1.1.4"/>
    </reaction>
</comment>
<dbReference type="InterPro" id="IPR004493">
    <property type="entry name" value="Leu-tRNA-synth_Ia_arc/euk"/>
</dbReference>
<dbReference type="GO" id="GO:0005737">
    <property type="term" value="C:cytoplasm"/>
    <property type="evidence" value="ECO:0007669"/>
    <property type="project" value="EnsemblFungi"/>
</dbReference>
<keyword evidence="7 11" id="KW-0030">Aminoacyl-tRNA synthetase</keyword>
<organism evidence="11 12">
    <name type="scientific">Nematocida displodere</name>
    <dbReference type="NCBI Taxonomy" id="1805483"/>
    <lineage>
        <taxon>Eukaryota</taxon>
        <taxon>Fungi</taxon>
        <taxon>Fungi incertae sedis</taxon>
        <taxon>Microsporidia</taxon>
        <taxon>Nematocida</taxon>
    </lineage>
</organism>
<dbReference type="GO" id="GO:1903432">
    <property type="term" value="P:regulation of TORC1 signaling"/>
    <property type="evidence" value="ECO:0007669"/>
    <property type="project" value="EnsemblFungi"/>
</dbReference>
<dbReference type="GO" id="GO:0005524">
    <property type="term" value="F:ATP binding"/>
    <property type="evidence" value="ECO:0007669"/>
    <property type="project" value="UniProtKB-KW"/>
</dbReference>
<evidence type="ECO:0000259" key="10">
    <source>
        <dbReference type="Pfam" id="PF00133"/>
    </source>
</evidence>
<dbReference type="GO" id="GO:1990825">
    <property type="term" value="F:sequence-specific mRNA binding"/>
    <property type="evidence" value="ECO:0007669"/>
    <property type="project" value="EnsemblFungi"/>
</dbReference>
<reference evidence="11 12" key="1">
    <citation type="submission" date="2016-02" db="EMBL/GenBank/DDBJ databases">
        <title>Discovery of a natural microsporidian pathogen with a broad tissue tropism in Caenorhabditis elegans.</title>
        <authorList>
            <person name="Luallen R.J."/>
            <person name="Reinke A.W."/>
            <person name="Tong L."/>
            <person name="Botts M.R."/>
            <person name="Felix M.-A."/>
            <person name="Troemel E.R."/>
        </authorList>
    </citation>
    <scope>NUCLEOTIDE SEQUENCE [LARGE SCALE GENOMIC DNA]</scope>
    <source>
        <strain evidence="11 12">JUm2807</strain>
    </source>
</reference>
<dbReference type="Gene3D" id="3.40.50.620">
    <property type="entry name" value="HUPs"/>
    <property type="match status" value="2"/>
</dbReference>
<evidence type="ECO:0000256" key="3">
    <source>
        <dbReference type="ARBA" id="ARBA00022598"/>
    </source>
</evidence>
<dbReference type="SUPFAM" id="SSF52374">
    <property type="entry name" value="Nucleotidylyl transferase"/>
    <property type="match status" value="1"/>
</dbReference>
<evidence type="ECO:0000256" key="4">
    <source>
        <dbReference type="ARBA" id="ARBA00022741"/>
    </source>
</evidence>
<name>A0A177EAS4_9MICR</name>
<dbReference type="PANTHER" id="PTHR45794:SF1">
    <property type="entry name" value="LEUCINE--TRNA LIGASE, CYTOPLASMIC"/>
    <property type="match status" value="1"/>
</dbReference>
<sequence length="909" mass="101995">MSKKAPNGWGNGWVFRGALLCAPKTGTRTGTGTGTGTDPTKLPLIKYFMSIKTNDKRDELVDIEESMQKMWKDHKTDEINSSPGSKKYFVTFPYAYMNGKLHLGHMFSFSKADFSARFKRLSGYTSLFPYAFHCTGMPIKAAADKLKDELAGVRATGQKDIMLAMGMGEAEVPKFTDASHWLRHFPQEAQKTLKRFGAPVDWRRCFITTDENFFYDSFVQWQFQKLRAQGRVTFGKRHTIFCPKDQQPCMDHDRQSGEGVLPLEYKLVPIPIDLGGEEVFLLTTAKPGRGLGPFKCLVGRETQYKLVTLNGQKVLTADAALANLSAQLNQVAVSETAFKGAELEKKTIVHQNQSISIECVAIDTLPATKILLTGAEGESPLPDAIPYFEPSSAVISRSGAECIVALVDQWHINYGEETWRKQAQECVNSMDLAEDTKEALNSGLAWLSKWACSRSYGLGTRVPWDPAYVIDSLSDSTIYMAFYTVQRFLSEDMYGEKPLLPKEEVDFSFWEAIFGEEDAYEAGLKGKTPGTAEAITKMREEFRYFYPVDMRVSGKDLTNNHLLFFIYNHVSLFGREFWPANIFTNGHIMLDNQKMSKSTGNFLTGDEAIEIFGADAVRLTLASCGDTNQDSNFSQQTCNAAVLRIHKLVKTFRSITSKHPASDYATFLSGLEKELRASLSPGFSEDTLFFNKVHVLKNAAIAAYNKLFYREAVLHSFYSLETLIEQYSATKSPNPELMLYAWSLFLAINHPIIPHSTEYAAQQVLSRAGPVFTQAEVLRYSSLDQGIVLLGEWIERVTTHTKKALHKLRQKKTKVETVTLIFLNELLPWHNRANELSKEEIKKEDWSVYKVSLPTVLQYVSCNASILPNRIAALETISEKLSSQFEVTSKVIIEESAVGGLDLPVVKCG</sequence>
<dbReference type="AlphaFoldDB" id="A0A177EAS4"/>
<dbReference type="VEuPathDB" id="MicrosporidiaDB:NEDG_01183"/>
<dbReference type="Proteomes" id="UP000185944">
    <property type="component" value="Unassembled WGS sequence"/>
</dbReference>
<keyword evidence="3" id="KW-0436">Ligase</keyword>
<evidence type="ECO:0000256" key="2">
    <source>
        <dbReference type="ARBA" id="ARBA00013164"/>
    </source>
</evidence>
<dbReference type="STRING" id="1805483.A0A177EAS4"/>
<evidence type="ECO:0000256" key="6">
    <source>
        <dbReference type="ARBA" id="ARBA00022917"/>
    </source>
</evidence>
<dbReference type="PANTHER" id="PTHR45794">
    <property type="entry name" value="LEUCYL-TRNA SYNTHETASE"/>
    <property type="match status" value="1"/>
</dbReference>